<gene>
    <name evidence="2" type="ORF">MYEA_2130</name>
</gene>
<dbReference type="SUPFAM" id="SSF53098">
    <property type="entry name" value="Ribonuclease H-like"/>
    <property type="match status" value="1"/>
</dbReference>
<dbReference type="Proteomes" id="UP000015348">
    <property type="component" value="Unassembled WGS sequence"/>
</dbReference>
<name>S6G8Z8_9MOLU</name>
<dbReference type="InterPro" id="IPR012337">
    <property type="entry name" value="RNaseH-like_sf"/>
</dbReference>
<dbReference type="GO" id="GO:0006313">
    <property type="term" value="P:DNA transposition"/>
    <property type="evidence" value="ECO:0007669"/>
    <property type="project" value="InterPro"/>
</dbReference>
<evidence type="ECO:0000313" key="2">
    <source>
        <dbReference type="EMBL" id="EOA07415.1"/>
    </source>
</evidence>
<proteinExistence type="predicted"/>
<reference evidence="2 3" key="1">
    <citation type="journal article" date="2013" name="Genome Announc.">
        <title>Draft Genome Sequences of Mycoplasma auris and Mycoplasma yeatsii, Two Species of the Ear Canal of Caprinae.</title>
        <authorList>
            <person name="Dordet-Frisoni E."/>
            <person name="Baranowski E."/>
            <person name="Barre A."/>
            <person name="Blanchard A."/>
            <person name="Breton M."/>
            <person name="Couture C."/>
            <person name="Dupuy V."/>
            <person name="Gaurivaud P."/>
            <person name="Jacob D."/>
            <person name="Lemaitre C."/>
            <person name="Manso-Silvan L."/>
            <person name="Nikolski M."/>
            <person name="Nouvel L.X."/>
            <person name="Poumarat F."/>
            <person name="Sirand-Pugnet P."/>
            <person name="Thebault P."/>
            <person name="Theil S."/>
            <person name="Thiaucourt F."/>
            <person name="Citti C."/>
            <person name="Tardy F."/>
        </authorList>
    </citation>
    <scope>NUCLEOTIDE SEQUENCE [LARGE SCALE GENOMIC DNA]</scope>
    <source>
        <strain evidence="2 3">13926</strain>
    </source>
</reference>
<comment type="caution">
    <text evidence="2">The sequence shown here is derived from an EMBL/GenBank/DDBJ whole genome shotgun (WGS) entry which is preliminary data.</text>
</comment>
<feature type="domain" description="Transposase IS4-like" evidence="1">
    <location>
        <begin position="172"/>
        <end position="391"/>
    </location>
</feature>
<evidence type="ECO:0000313" key="3">
    <source>
        <dbReference type="Proteomes" id="UP000015348"/>
    </source>
</evidence>
<protein>
    <submittedName>
        <fullName evidence="2">Putative new IS transposase, IS1634 family</fullName>
    </submittedName>
</protein>
<evidence type="ECO:0000259" key="1">
    <source>
        <dbReference type="Pfam" id="PF01609"/>
    </source>
</evidence>
<dbReference type="Pfam" id="PF01609">
    <property type="entry name" value="DDE_Tnp_1"/>
    <property type="match status" value="1"/>
</dbReference>
<dbReference type="AlphaFoldDB" id="S6G8Z8"/>
<sequence length="474" mass="55356">MPIPKEILAVERPKNTRVKKNGNRYDVIKRTSVWKNGKSVPVELGKIGEIINFEYVETKTSRLNFALCDIKQFGRTETAYKLSKDIFQDLCKVYNPSDAKIIYAIAIIRAAYGNITNREINRKYQCSFFSEQFPGIGLSSSNISRFLEKLGYNYRYIKQFIQNRIDTVSPGSTIVIDGMLKNCSSKSSDFTKWSWKARTKGVQNISVLYAFDLNKKEPIASKVFQGNTLDTMAFNRFIDEFSLNNCLIMGDKGILSKESLDKLNTQKKNVKNLFPIKRNDKRIKALELSKYEMTFNSDEDIILCKKAKLDQGEFLYSFKSTNDYNQERRAYLDKVNREQSFNNELLQEKENLFGTITFISNEDLSLKQIYDLYKTRWEIEEFFNFYKNIVELDFVRVQQNTSVIATEFINLISSIITSRMKKEFEEKGLTERFSFNQIMERLSSANKYLDGTTKKWHYTSEKKYTDNIVDILDL</sequence>
<dbReference type="EMBL" id="AORK01000009">
    <property type="protein sequence ID" value="EOA07415.1"/>
    <property type="molecule type" value="Genomic_DNA"/>
</dbReference>
<dbReference type="GO" id="GO:0004803">
    <property type="term" value="F:transposase activity"/>
    <property type="evidence" value="ECO:0007669"/>
    <property type="project" value="InterPro"/>
</dbReference>
<dbReference type="PATRIC" id="fig|1188240.3.peg.215"/>
<dbReference type="eggNOG" id="COG5421">
    <property type="taxonomic scope" value="Bacteria"/>
</dbReference>
<dbReference type="OrthoDB" id="395037at2"/>
<dbReference type="InterPro" id="IPR002559">
    <property type="entry name" value="Transposase_11"/>
</dbReference>
<dbReference type="RefSeq" id="WP_004427745.1">
    <property type="nucleotide sequence ID" value="NZ_AORK01000009.1"/>
</dbReference>
<organism evidence="2 3">
    <name type="scientific">Mycoplasma yeatsii 13926</name>
    <dbReference type="NCBI Taxonomy" id="1188240"/>
    <lineage>
        <taxon>Bacteria</taxon>
        <taxon>Bacillati</taxon>
        <taxon>Mycoplasmatota</taxon>
        <taxon>Mollicutes</taxon>
        <taxon>Mycoplasmataceae</taxon>
        <taxon>Mycoplasma</taxon>
    </lineage>
</organism>
<accession>S6G8Z8</accession>
<dbReference type="GO" id="GO:0003677">
    <property type="term" value="F:DNA binding"/>
    <property type="evidence" value="ECO:0007669"/>
    <property type="project" value="InterPro"/>
</dbReference>